<gene>
    <name evidence="4" type="ORF">CA982_09685</name>
</gene>
<dbReference type="InterPro" id="IPR002563">
    <property type="entry name" value="Flavin_Rdtase-like_dom"/>
</dbReference>
<proteinExistence type="inferred from homology"/>
<dbReference type="OrthoDB" id="9792858at2"/>
<dbReference type="PANTHER" id="PTHR30466">
    <property type="entry name" value="FLAVIN REDUCTASE"/>
    <property type="match status" value="1"/>
</dbReference>
<dbReference type="InterPro" id="IPR050268">
    <property type="entry name" value="NADH-dep_flavin_reductase"/>
</dbReference>
<dbReference type="AlphaFoldDB" id="A0A243QBH9"/>
<comment type="similarity">
    <text evidence="1">Belongs to the non-flavoprotein flavin reductase family.</text>
</comment>
<dbReference type="RefSeq" id="WP_086535132.1">
    <property type="nucleotide sequence ID" value="NZ_NGFO01000009.1"/>
</dbReference>
<dbReference type="InterPro" id="IPR012349">
    <property type="entry name" value="Split_barrel_FMN-bd"/>
</dbReference>
<evidence type="ECO:0000313" key="5">
    <source>
        <dbReference type="Proteomes" id="UP000194632"/>
    </source>
</evidence>
<sequence>MDQRAMRNIFGQFASGVTVITCANADGEAHGATVTAFTAISLEPRLCQVTLTRKSKACGYLDDAPFAVNILASDQLDTAMHFAGKPQSPGPEWSSQWLVPALSGNAATLICSPWASYDGGDHIIYIGEIVDAVVDSSAEPLLFYRSTFHELGDRSGSAAYCGSLDDPHSRWFDASARFTPSCVPVPVAASA</sequence>
<dbReference type="PANTHER" id="PTHR30466:SF1">
    <property type="entry name" value="FMN REDUCTASE (NADH) RUTF"/>
    <property type="match status" value="1"/>
</dbReference>
<name>A0A243QBH9_9ACTN</name>
<dbReference type="Pfam" id="PF01613">
    <property type="entry name" value="Flavin_Reduct"/>
    <property type="match status" value="1"/>
</dbReference>
<dbReference type="STRING" id="417102.CA982_09685"/>
<keyword evidence="2" id="KW-0560">Oxidoreductase</keyword>
<evidence type="ECO:0000313" key="4">
    <source>
        <dbReference type="EMBL" id="OUC78995.1"/>
    </source>
</evidence>
<dbReference type="GO" id="GO:0010181">
    <property type="term" value="F:FMN binding"/>
    <property type="evidence" value="ECO:0007669"/>
    <property type="project" value="InterPro"/>
</dbReference>
<feature type="domain" description="Flavin reductase like" evidence="3">
    <location>
        <begin position="10"/>
        <end position="150"/>
    </location>
</feature>
<dbReference type="Gene3D" id="2.30.110.10">
    <property type="entry name" value="Electron Transport, Fmn-binding Protein, Chain A"/>
    <property type="match status" value="1"/>
</dbReference>
<evidence type="ECO:0000256" key="1">
    <source>
        <dbReference type="ARBA" id="ARBA00008898"/>
    </source>
</evidence>
<evidence type="ECO:0000259" key="3">
    <source>
        <dbReference type="SMART" id="SM00903"/>
    </source>
</evidence>
<protein>
    <submittedName>
        <fullName evidence="4">Flavin reductase</fullName>
    </submittedName>
</protein>
<accession>A0A243QBH9</accession>
<comment type="caution">
    <text evidence="4">The sequence shown here is derived from an EMBL/GenBank/DDBJ whole genome shotgun (WGS) entry which is preliminary data.</text>
</comment>
<reference evidence="4 5" key="1">
    <citation type="submission" date="2017-05" db="EMBL/GenBank/DDBJ databases">
        <title>Biotechnological potential of actinobacteria isolated from South African environments.</title>
        <authorList>
            <person name="Le Roes-Hill M."/>
            <person name="Prins A."/>
            <person name="Durrell K.A."/>
        </authorList>
    </citation>
    <scope>NUCLEOTIDE SEQUENCE [LARGE SCALE GENOMIC DNA]</scope>
    <source>
        <strain evidence="4">BS2</strain>
    </source>
</reference>
<dbReference type="SUPFAM" id="SSF50475">
    <property type="entry name" value="FMN-binding split barrel"/>
    <property type="match status" value="1"/>
</dbReference>
<dbReference type="EMBL" id="NGFO01000009">
    <property type="protein sequence ID" value="OUC78995.1"/>
    <property type="molecule type" value="Genomic_DNA"/>
</dbReference>
<evidence type="ECO:0000256" key="2">
    <source>
        <dbReference type="ARBA" id="ARBA00023002"/>
    </source>
</evidence>
<dbReference type="GO" id="GO:0042602">
    <property type="term" value="F:riboflavin reductase (NADPH) activity"/>
    <property type="evidence" value="ECO:0007669"/>
    <property type="project" value="TreeGrafter"/>
</dbReference>
<keyword evidence="5" id="KW-1185">Reference proteome</keyword>
<dbReference type="SMART" id="SM00903">
    <property type="entry name" value="Flavin_Reduct"/>
    <property type="match status" value="1"/>
</dbReference>
<organism evidence="4 5">
    <name type="scientific">Gordonia lacunae</name>
    <dbReference type="NCBI Taxonomy" id="417102"/>
    <lineage>
        <taxon>Bacteria</taxon>
        <taxon>Bacillati</taxon>
        <taxon>Actinomycetota</taxon>
        <taxon>Actinomycetes</taxon>
        <taxon>Mycobacteriales</taxon>
        <taxon>Gordoniaceae</taxon>
        <taxon>Gordonia</taxon>
    </lineage>
</organism>
<dbReference type="Proteomes" id="UP000194632">
    <property type="component" value="Unassembled WGS sequence"/>
</dbReference>